<evidence type="ECO:0000256" key="5">
    <source>
        <dbReference type="ARBA" id="ARBA00004853"/>
    </source>
</evidence>
<dbReference type="Gene3D" id="3.40.50.10990">
    <property type="entry name" value="GTP cyclohydrolase II"/>
    <property type="match status" value="1"/>
</dbReference>
<dbReference type="NCBIfam" id="TIGR00505">
    <property type="entry name" value="ribA"/>
    <property type="match status" value="1"/>
</dbReference>
<gene>
    <name evidence="18" type="primary">ribA</name>
    <name evidence="20" type="ORF">EDD62_0035</name>
</gene>
<dbReference type="GO" id="GO:0008270">
    <property type="term" value="F:zinc ion binding"/>
    <property type="evidence" value="ECO:0007669"/>
    <property type="project" value="UniProtKB-UniRule"/>
</dbReference>
<keyword evidence="10 18" id="KW-0547">Nucleotide-binding</keyword>
<dbReference type="InterPro" id="IPR032677">
    <property type="entry name" value="GTP_cyclohydro_II"/>
</dbReference>
<dbReference type="Gene3D" id="3.90.870.10">
    <property type="entry name" value="DHBP synthase"/>
    <property type="match status" value="1"/>
</dbReference>
<comment type="caution">
    <text evidence="20">The sequence shown here is derived from an EMBL/GenBank/DDBJ whole genome shotgun (WGS) entry which is preliminary data.</text>
</comment>
<organism evidence="20 21">
    <name type="scientific">Abyssicoccus albus</name>
    <dbReference type="NCBI Taxonomy" id="1817405"/>
    <lineage>
        <taxon>Bacteria</taxon>
        <taxon>Bacillati</taxon>
        <taxon>Bacillota</taxon>
        <taxon>Bacilli</taxon>
        <taxon>Bacillales</taxon>
        <taxon>Abyssicoccaceae</taxon>
    </lineage>
</organism>
<dbReference type="GO" id="GO:0005829">
    <property type="term" value="C:cytosol"/>
    <property type="evidence" value="ECO:0007669"/>
    <property type="project" value="TreeGrafter"/>
</dbReference>
<dbReference type="FunFam" id="3.90.870.10:FF:000001">
    <property type="entry name" value="Riboflavin biosynthesis protein RibBA"/>
    <property type="match status" value="1"/>
</dbReference>
<evidence type="ECO:0000256" key="4">
    <source>
        <dbReference type="ARBA" id="ARBA00002284"/>
    </source>
</evidence>
<feature type="binding site" evidence="18">
    <location>
        <position position="250"/>
    </location>
    <ligand>
        <name>Zn(2+)</name>
        <dbReference type="ChEBI" id="CHEBI:29105"/>
        <note>catalytic</note>
    </ligand>
</feature>
<evidence type="ECO:0000313" key="21">
    <source>
        <dbReference type="Proteomes" id="UP000277108"/>
    </source>
</evidence>
<reference evidence="20 21" key="1">
    <citation type="submission" date="2018-11" db="EMBL/GenBank/DDBJ databases">
        <title>Genomic Encyclopedia of Type Strains, Phase IV (KMG-IV): sequencing the most valuable type-strain genomes for metagenomic binning, comparative biology and taxonomic classification.</title>
        <authorList>
            <person name="Goeker M."/>
        </authorList>
    </citation>
    <scope>NUCLEOTIDE SEQUENCE [LARGE SCALE GENOMIC DNA]</scope>
    <source>
        <strain evidence="20 21">DSM 29158</strain>
    </source>
</reference>
<dbReference type="OrthoDB" id="9793111at2"/>
<comment type="similarity">
    <text evidence="18">Belongs to the GTP cyclohydrolase II family.</text>
</comment>
<keyword evidence="11 18" id="KW-0378">Hydrolase</keyword>
<evidence type="ECO:0000256" key="10">
    <source>
        <dbReference type="ARBA" id="ARBA00022741"/>
    </source>
</evidence>
<protein>
    <recommendedName>
        <fullName evidence="18">GTP cyclohydrolase-2</fullName>
        <ecNumber evidence="18">3.5.4.25</ecNumber>
    </recommendedName>
    <alternativeName>
        <fullName evidence="18">GTP cyclohydrolase II</fullName>
    </alternativeName>
</protein>
<evidence type="ECO:0000256" key="15">
    <source>
        <dbReference type="ARBA" id="ARBA00023211"/>
    </source>
</evidence>
<evidence type="ECO:0000256" key="12">
    <source>
        <dbReference type="ARBA" id="ARBA00022833"/>
    </source>
</evidence>
<feature type="binding site" evidence="18">
    <location>
        <position position="344"/>
    </location>
    <ligand>
        <name>GTP</name>
        <dbReference type="ChEBI" id="CHEBI:37565"/>
    </ligand>
</feature>
<dbReference type="PANTHER" id="PTHR21327">
    <property type="entry name" value="GTP CYCLOHYDROLASE II-RELATED"/>
    <property type="match status" value="1"/>
</dbReference>
<dbReference type="UniPathway" id="UPA00275">
    <property type="reaction ID" value="UER00399"/>
</dbReference>
<evidence type="ECO:0000256" key="13">
    <source>
        <dbReference type="ARBA" id="ARBA00022842"/>
    </source>
</evidence>
<comment type="cofactor">
    <cofactor evidence="18">
        <name>Zn(2+)</name>
        <dbReference type="ChEBI" id="CHEBI:29105"/>
    </cofactor>
    <text evidence="18">Binds 1 zinc ion per subunit.</text>
</comment>
<name>A0A3N5BIF9_9BACL</name>
<evidence type="ECO:0000256" key="6">
    <source>
        <dbReference type="ARBA" id="ARBA00004904"/>
    </source>
</evidence>
<evidence type="ECO:0000256" key="11">
    <source>
        <dbReference type="ARBA" id="ARBA00022801"/>
    </source>
</evidence>
<evidence type="ECO:0000256" key="8">
    <source>
        <dbReference type="ARBA" id="ARBA00022619"/>
    </source>
</evidence>
<evidence type="ECO:0000256" key="9">
    <source>
        <dbReference type="ARBA" id="ARBA00022723"/>
    </source>
</evidence>
<dbReference type="InterPro" id="IPR017945">
    <property type="entry name" value="DHBP_synth_RibB-like_a/b_dom"/>
</dbReference>
<dbReference type="NCBIfam" id="TIGR00506">
    <property type="entry name" value="ribB"/>
    <property type="match status" value="1"/>
</dbReference>
<dbReference type="GO" id="GO:0003935">
    <property type="term" value="F:GTP cyclohydrolase II activity"/>
    <property type="evidence" value="ECO:0007669"/>
    <property type="project" value="UniProtKB-UniRule"/>
</dbReference>
<keyword evidence="14 18" id="KW-0342">GTP-binding</keyword>
<evidence type="ECO:0000313" key="20">
    <source>
        <dbReference type="EMBL" id="RPF57417.1"/>
    </source>
</evidence>
<dbReference type="GO" id="GO:0005525">
    <property type="term" value="F:GTP binding"/>
    <property type="evidence" value="ECO:0007669"/>
    <property type="project" value="UniProtKB-KW"/>
</dbReference>
<comment type="cofactor">
    <cofactor evidence="2">
        <name>Mn(2+)</name>
        <dbReference type="ChEBI" id="CHEBI:29035"/>
    </cofactor>
</comment>
<comment type="pathway">
    <text evidence="5 18">Cofactor biosynthesis; riboflavin biosynthesis; 5-amino-6-(D-ribitylamino)uracil from GTP: step 1/4.</text>
</comment>
<dbReference type="AlphaFoldDB" id="A0A3N5BIF9"/>
<dbReference type="InterPro" id="IPR000926">
    <property type="entry name" value="RibA"/>
</dbReference>
<evidence type="ECO:0000256" key="3">
    <source>
        <dbReference type="ARBA" id="ARBA00001946"/>
    </source>
</evidence>
<dbReference type="PANTHER" id="PTHR21327:SF18">
    <property type="entry name" value="3,4-DIHYDROXY-2-BUTANONE 4-PHOSPHATE SYNTHASE"/>
    <property type="match status" value="1"/>
</dbReference>
<comment type="similarity">
    <text evidence="7">In the N-terminal section; belongs to the DHBP synthase family.</text>
</comment>
<keyword evidence="15" id="KW-0464">Manganese</keyword>
<evidence type="ECO:0000256" key="1">
    <source>
        <dbReference type="ARBA" id="ARBA00000141"/>
    </source>
</evidence>
<dbReference type="InterPro" id="IPR000422">
    <property type="entry name" value="DHBP_synthase_RibB"/>
</dbReference>
<dbReference type="Pfam" id="PF00925">
    <property type="entry name" value="GTP_cyclohydro2"/>
    <property type="match status" value="1"/>
</dbReference>
<comment type="function">
    <text evidence="4">Catalyzes the conversion of D-ribulose 5-phosphate to formate and 3,4-dihydroxy-2-butanone 4-phosphate.</text>
</comment>
<dbReference type="SUPFAM" id="SSF55821">
    <property type="entry name" value="YrdC/RibB"/>
    <property type="match status" value="1"/>
</dbReference>
<accession>A0A3N5BIF9</accession>
<feature type="binding site" evidence="18">
    <location>
        <position position="263"/>
    </location>
    <ligand>
        <name>Zn(2+)</name>
        <dbReference type="ChEBI" id="CHEBI:29105"/>
        <note>catalytic</note>
    </ligand>
</feature>
<feature type="active site" description="Proton acceptor" evidence="18">
    <location>
        <position position="321"/>
    </location>
</feature>
<dbReference type="GO" id="GO:0008686">
    <property type="term" value="F:3,4-dihydroxy-2-butanone-4-phosphate synthase activity"/>
    <property type="evidence" value="ECO:0007669"/>
    <property type="project" value="UniProtKB-EC"/>
</dbReference>
<dbReference type="HAMAP" id="MF_00179">
    <property type="entry name" value="RibA"/>
    <property type="match status" value="1"/>
</dbReference>
<keyword evidence="9 18" id="KW-0479">Metal-binding</keyword>
<dbReference type="PIRSF" id="PIRSF001259">
    <property type="entry name" value="RibA"/>
    <property type="match status" value="1"/>
</dbReference>
<feature type="binding site" evidence="18">
    <location>
        <position position="349"/>
    </location>
    <ligand>
        <name>GTP</name>
        <dbReference type="ChEBI" id="CHEBI:37565"/>
    </ligand>
</feature>
<dbReference type="EMBL" id="RKRK01000002">
    <property type="protein sequence ID" value="RPF57417.1"/>
    <property type="molecule type" value="Genomic_DNA"/>
</dbReference>
<evidence type="ECO:0000256" key="14">
    <source>
        <dbReference type="ARBA" id="ARBA00023134"/>
    </source>
</evidence>
<dbReference type="Pfam" id="PF00926">
    <property type="entry name" value="DHBP_synthase"/>
    <property type="match status" value="1"/>
</dbReference>
<keyword evidence="8 18" id="KW-0686">Riboflavin biosynthesis</keyword>
<feature type="binding site" evidence="18">
    <location>
        <position position="261"/>
    </location>
    <ligand>
        <name>Zn(2+)</name>
        <dbReference type="ChEBI" id="CHEBI:29105"/>
        <note>catalytic</note>
    </ligand>
</feature>
<feature type="binding site" evidence="18">
    <location>
        <position position="309"/>
    </location>
    <ligand>
        <name>GTP</name>
        <dbReference type="ChEBI" id="CHEBI:37565"/>
    </ligand>
</feature>
<keyword evidence="13" id="KW-0460">Magnesium</keyword>
<feature type="binding site" evidence="18">
    <location>
        <begin position="245"/>
        <end position="249"/>
    </location>
    <ligand>
        <name>GTP</name>
        <dbReference type="ChEBI" id="CHEBI:37565"/>
    </ligand>
</feature>
<feature type="binding site" evidence="18">
    <location>
        <begin position="287"/>
        <end position="289"/>
    </location>
    <ligand>
        <name>GTP</name>
        <dbReference type="ChEBI" id="CHEBI:37565"/>
    </ligand>
</feature>
<comment type="function">
    <text evidence="18">Catalyzes the conversion of GTP to 2,5-diamino-6-ribosylamino-4(3H)-pyrimidinone 5'-phosphate (DARP), formate and pyrophosphate.</text>
</comment>
<feature type="binding site" evidence="18">
    <location>
        <position position="266"/>
    </location>
    <ligand>
        <name>GTP</name>
        <dbReference type="ChEBI" id="CHEBI:37565"/>
    </ligand>
</feature>
<comment type="cofactor">
    <cofactor evidence="3">
        <name>Mg(2+)</name>
        <dbReference type="ChEBI" id="CHEBI:18420"/>
    </cofactor>
</comment>
<evidence type="ECO:0000259" key="19">
    <source>
        <dbReference type="Pfam" id="PF00925"/>
    </source>
</evidence>
<dbReference type="CDD" id="cd00641">
    <property type="entry name" value="GTP_cyclohydro2"/>
    <property type="match status" value="1"/>
</dbReference>
<evidence type="ECO:0000256" key="2">
    <source>
        <dbReference type="ARBA" id="ARBA00001936"/>
    </source>
</evidence>
<comment type="pathway">
    <text evidence="6">Cofactor biosynthesis; riboflavin biosynthesis; 2-hydroxy-3-oxobutyl phosphate from D-ribulose 5-phosphate: step 1/1.</text>
</comment>
<evidence type="ECO:0000256" key="7">
    <source>
        <dbReference type="ARBA" id="ARBA00005520"/>
    </source>
</evidence>
<dbReference type="FunFam" id="3.40.50.10990:FF:000002">
    <property type="entry name" value="GTP cyclohydrolase-2"/>
    <property type="match status" value="1"/>
</dbReference>
<comment type="catalytic activity">
    <reaction evidence="17 18">
        <text>GTP + 4 H2O = 2,5-diamino-6-hydroxy-4-(5-phosphoribosylamino)-pyrimidine + formate + 2 phosphate + 3 H(+)</text>
        <dbReference type="Rhea" id="RHEA:23704"/>
        <dbReference type="ChEBI" id="CHEBI:15377"/>
        <dbReference type="ChEBI" id="CHEBI:15378"/>
        <dbReference type="ChEBI" id="CHEBI:15740"/>
        <dbReference type="ChEBI" id="CHEBI:37565"/>
        <dbReference type="ChEBI" id="CHEBI:43474"/>
        <dbReference type="ChEBI" id="CHEBI:58614"/>
        <dbReference type="EC" id="3.5.4.25"/>
    </reaction>
</comment>
<dbReference type="EC" id="3.5.4.25" evidence="18"/>
<evidence type="ECO:0000256" key="17">
    <source>
        <dbReference type="ARBA" id="ARBA00049295"/>
    </source>
</evidence>
<keyword evidence="12 18" id="KW-0862">Zinc</keyword>
<keyword evidence="21" id="KW-1185">Reference proteome</keyword>
<dbReference type="NCBIfam" id="NF001591">
    <property type="entry name" value="PRK00393.1"/>
    <property type="match status" value="1"/>
</dbReference>
<sequence>MTFDTIQDAVKDLCAGKPIIVVDDEDRENEGDLVMLAEHATQSSINFMAKYGRGLICTPVHHTIAERLNLRKMTSENTDPHGTAFTVSIDHMSTTTGISAKERAITIKALLNDENTAHEFNRPGHIFPLIAHPKGIHARGGHTEAAIELANLCDSKPVGVICEIMNDDGTMARLDDLLQFKKIHQLKLINIEQLKKYISSIEHTATVNMPTQYGNFTMYGFIEKANEKEHLALLKDKPRNDMPVRIHSECITGDVFTSKRCDCGEQLDQALKIAEQQNGMIIYLRQEGRGIGLTNKLRAYELIEQGYDTVEANHQLGFTDDLRTYHVAADILKFFDINRVKLMSNNPCKINGLSSYDIDVIRQAHEIHFNEINEQYLKTKKEKLGHMLEVK</sequence>
<dbReference type="RefSeq" id="WP_123807074.1">
    <property type="nucleotide sequence ID" value="NZ_RKRK01000002.1"/>
</dbReference>
<dbReference type="Proteomes" id="UP000277108">
    <property type="component" value="Unassembled WGS sequence"/>
</dbReference>
<feature type="active site" description="Nucleophile" evidence="18">
    <location>
        <position position="323"/>
    </location>
</feature>
<proteinExistence type="inferred from homology"/>
<dbReference type="GO" id="GO:0009231">
    <property type="term" value="P:riboflavin biosynthetic process"/>
    <property type="evidence" value="ECO:0007669"/>
    <property type="project" value="UniProtKB-UniRule"/>
</dbReference>
<dbReference type="SUPFAM" id="SSF142695">
    <property type="entry name" value="RibA-like"/>
    <property type="match status" value="1"/>
</dbReference>
<evidence type="ECO:0000256" key="16">
    <source>
        <dbReference type="ARBA" id="ARBA00023239"/>
    </source>
</evidence>
<keyword evidence="16" id="KW-0456">Lyase</keyword>
<evidence type="ECO:0000256" key="18">
    <source>
        <dbReference type="HAMAP-Rule" id="MF_00179"/>
    </source>
</evidence>
<feature type="domain" description="GTP cyclohydrolase II" evidence="19">
    <location>
        <begin position="204"/>
        <end position="363"/>
    </location>
</feature>
<dbReference type="InterPro" id="IPR036144">
    <property type="entry name" value="RibA-like_sf"/>
</dbReference>
<comment type="catalytic activity">
    <reaction evidence="1">
        <text>D-ribulose 5-phosphate = (2S)-2-hydroxy-3-oxobutyl phosphate + formate + H(+)</text>
        <dbReference type="Rhea" id="RHEA:18457"/>
        <dbReference type="ChEBI" id="CHEBI:15378"/>
        <dbReference type="ChEBI" id="CHEBI:15740"/>
        <dbReference type="ChEBI" id="CHEBI:58121"/>
        <dbReference type="ChEBI" id="CHEBI:58830"/>
        <dbReference type="EC" id="4.1.99.12"/>
    </reaction>
</comment>